<dbReference type="STRING" id="1077348.A0A2G8S8X0"/>
<dbReference type="AlphaFoldDB" id="A0A2G8S8X0"/>
<evidence type="ECO:0000313" key="2">
    <source>
        <dbReference type="EMBL" id="PIL29978.1"/>
    </source>
</evidence>
<feature type="compositionally biased region" description="Low complexity" evidence="1">
    <location>
        <begin position="50"/>
        <end position="70"/>
    </location>
</feature>
<keyword evidence="3" id="KW-1185">Reference proteome</keyword>
<evidence type="ECO:0000256" key="1">
    <source>
        <dbReference type="SAM" id="MobiDB-lite"/>
    </source>
</evidence>
<evidence type="ECO:0000313" key="3">
    <source>
        <dbReference type="Proteomes" id="UP000230002"/>
    </source>
</evidence>
<dbReference type="Proteomes" id="UP000230002">
    <property type="component" value="Unassembled WGS sequence"/>
</dbReference>
<dbReference type="EMBL" id="AYKW01000017">
    <property type="protein sequence ID" value="PIL29978.1"/>
    <property type="molecule type" value="Genomic_DNA"/>
</dbReference>
<organism evidence="2 3">
    <name type="scientific">Ganoderma sinense ZZ0214-1</name>
    <dbReference type="NCBI Taxonomy" id="1077348"/>
    <lineage>
        <taxon>Eukaryota</taxon>
        <taxon>Fungi</taxon>
        <taxon>Dikarya</taxon>
        <taxon>Basidiomycota</taxon>
        <taxon>Agaricomycotina</taxon>
        <taxon>Agaricomycetes</taxon>
        <taxon>Polyporales</taxon>
        <taxon>Polyporaceae</taxon>
        <taxon>Ganoderma</taxon>
    </lineage>
</organism>
<comment type="caution">
    <text evidence="2">The sequence shown here is derived from an EMBL/GenBank/DDBJ whole genome shotgun (WGS) entry which is preliminary data.</text>
</comment>
<accession>A0A2G8S8X0</accession>
<feature type="region of interest" description="Disordered" evidence="1">
    <location>
        <begin position="49"/>
        <end position="70"/>
    </location>
</feature>
<sequence length="1176" mass="131651">MSISYHLTLDDSVMLLILPPVLKGSRDMGSERSAREAKGSRSQFFSGFWPAASSSDPPTSSEPSTPRDALAEATTRIAAACAASSHADLGELNGYVTKAVDKYTAISESASQLRDVASPLLSPIIQGVIDTEPVKEISNKISAIVDGIPALLGVLDTVAKIHPFIGVAVGAFKVAVELDLKRRDNEKKISSLFATMRDTMAVLAQLETINGHNRTGSDNATIAERMKDVIQKTAEDIKSCADYCKEYAEKSLASKMVLSGPWSDNLEKYKKLFIARRDDFVFALALHTGQAINAANAKLDNLTTLSENIARSQEESNTRQVQLAEEVKSTMRDESNRIIAEAIYGPHQISDPIIHEIWKKMRWSGSVKGRDFVAALRTHLPRFQGPNVPRDSETLAPTSTSGLSLSDQDAWTLKYIDAKRTQAIVEAFDEEAASSASSYVSVEQVNVFIASPRADGWSILHWLAYWAVGRQMIMSRYAEEIDTLLAKMFALKRDVLPANRNGVDQYLHHVWTCGTTLTAAFRRMPTTGDQELPSLDRFQSYTQDCQERLRENLETAKYNIDGESALGRICGPGPIEKHVFPLLYLLLKRDFEIMRLARKECLHVHELEDSMRAILVVFTAVRKRYEHLAESFKQQGLEPVLQFRVFAFEMFKYMDDQEKLSKLDFPSIAYEETAEDQHIDPANIAKYPLQMVDELFVKQSAGETGVDMHADPVVRKILGYWSGFCGDRSLYPSQSMFSLDLHVAPDDWKHFQGTGTAADGTNWNLTGEYAVLKSSKRTVSYTFTITYAAHYPAQHFSAELDRNGTTLSGSWGYRDKPFPFMFKRLSPEVMRFYPTPAELAANKPRALWQFAIRAILDQLARKRGSWRWLKKRWETGQRYAKLTMRRDESDSGTSNVKLTAEEVVELAGCQRAMTTDEARLFNIFIDLCKRSVPVHWHVDNPSTLTVFAELTAHCYTKSRDVECKSCGEHPIRGSRILCITCGLVDSVSLCSRKRCLTAVVPPDVHHHCALPHNPSHDILKLPVAIHPILECADVYRKARSAAKTVRQLFAELQPSQARRAPQCVHCRKPVSLPCWYCIECEGDVFVCVSCDTKHDGVTVRTHKDSHALVRCQPLVDAEPEHAAGEIHVRAIPLEKVTPPDRDEEQQHMDSFFLHPVKAARAVGAKIIASVQECVHA</sequence>
<name>A0A2G8S8X0_9APHY</name>
<protein>
    <submittedName>
        <fullName evidence="2">Uncharacterized protein</fullName>
    </submittedName>
</protein>
<reference evidence="2 3" key="1">
    <citation type="journal article" date="2015" name="Sci. Rep.">
        <title>Chromosome-level genome map provides insights into diverse defense mechanisms in the medicinal fungus Ganoderma sinense.</title>
        <authorList>
            <person name="Zhu Y."/>
            <person name="Xu J."/>
            <person name="Sun C."/>
            <person name="Zhou S."/>
            <person name="Xu H."/>
            <person name="Nelson D.R."/>
            <person name="Qian J."/>
            <person name="Song J."/>
            <person name="Luo H."/>
            <person name="Xiang L."/>
            <person name="Li Y."/>
            <person name="Xu Z."/>
            <person name="Ji A."/>
            <person name="Wang L."/>
            <person name="Lu S."/>
            <person name="Hayward A."/>
            <person name="Sun W."/>
            <person name="Li X."/>
            <person name="Schwartz D.C."/>
            <person name="Wang Y."/>
            <person name="Chen S."/>
        </authorList>
    </citation>
    <scope>NUCLEOTIDE SEQUENCE [LARGE SCALE GENOMIC DNA]</scope>
    <source>
        <strain evidence="2 3">ZZ0214-1</strain>
    </source>
</reference>
<dbReference type="OrthoDB" id="2122982at2759"/>
<gene>
    <name evidence="2" type="ORF">GSI_07889</name>
</gene>
<proteinExistence type="predicted"/>